<reference evidence="2 3" key="1">
    <citation type="journal article" date="2019" name="Int. J. Syst. Evol. Microbiol.">
        <title>The Global Catalogue of Microorganisms (GCM) 10K type strain sequencing project: providing services to taxonomists for standard genome sequencing and annotation.</title>
        <authorList>
            <consortium name="The Broad Institute Genomics Platform"/>
            <consortium name="The Broad Institute Genome Sequencing Center for Infectious Disease"/>
            <person name="Wu L."/>
            <person name="Ma J."/>
        </authorList>
    </citation>
    <scope>NUCLEOTIDE SEQUENCE [LARGE SCALE GENOMIC DNA]</scope>
    <source>
        <strain evidence="2 3">XZGYJ-43</strain>
    </source>
</reference>
<evidence type="ECO:0000313" key="3">
    <source>
        <dbReference type="Proteomes" id="UP001596447"/>
    </source>
</evidence>
<dbReference type="Proteomes" id="UP001596447">
    <property type="component" value="Unassembled WGS sequence"/>
</dbReference>
<name>A0ABD5Z868_9EURY</name>
<protein>
    <recommendedName>
        <fullName evidence="4">MarR family transcriptional regulator</fullName>
    </recommendedName>
</protein>
<dbReference type="EMBL" id="JBHTAR010000011">
    <property type="protein sequence ID" value="MFC7201205.1"/>
    <property type="molecule type" value="Genomic_DNA"/>
</dbReference>
<evidence type="ECO:0000313" key="2">
    <source>
        <dbReference type="EMBL" id="MFC7201205.1"/>
    </source>
</evidence>
<sequence>MHETTLRVFSALRERTREEGAEDYQTLNDIAQDAGLSLDEASTALERLVIVDAVEKTENDEMAYRPRDVTVGRIADRLAAVHALPDDRRNAVLERLRSGDVDPDSLVALVDALGLGHSADDATSDETASDQSSADDSTAPTDDRGVFASVSNRLSRLVPGS</sequence>
<feature type="region of interest" description="Disordered" evidence="1">
    <location>
        <begin position="117"/>
        <end position="161"/>
    </location>
</feature>
<feature type="compositionally biased region" description="Low complexity" evidence="1">
    <location>
        <begin position="129"/>
        <end position="140"/>
    </location>
</feature>
<dbReference type="RefSeq" id="WP_279527958.1">
    <property type="nucleotide sequence ID" value="NZ_CP122312.1"/>
</dbReference>
<evidence type="ECO:0008006" key="4">
    <source>
        <dbReference type="Google" id="ProtNLM"/>
    </source>
</evidence>
<accession>A0ABD5Z868</accession>
<keyword evidence="3" id="KW-1185">Reference proteome</keyword>
<organism evidence="2 3">
    <name type="scientific">Halospeciosus flavus</name>
    <dbReference type="NCBI Taxonomy" id="3032283"/>
    <lineage>
        <taxon>Archaea</taxon>
        <taxon>Methanobacteriati</taxon>
        <taxon>Methanobacteriota</taxon>
        <taxon>Stenosarchaea group</taxon>
        <taxon>Halobacteria</taxon>
        <taxon>Halobacteriales</taxon>
        <taxon>Halobacteriaceae</taxon>
        <taxon>Halospeciosus</taxon>
    </lineage>
</organism>
<dbReference type="AlphaFoldDB" id="A0ABD5Z868"/>
<gene>
    <name evidence="2" type="ORF">ACFQJ9_17625</name>
</gene>
<evidence type="ECO:0000256" key="1">
    <source>
        <dbReference type="SAM" id="MobiDB-lite"/>
    </source>
</evidence>
<comment type="caution">
    <text evidence="2">The sequence shown here is derived from an EMBL/GenBank/DDBJ whole genome shotgun (WGS) entry which is preliminary data.</text>
</comment>
<proteinExistence type="predicted"/>